<dbReference type="Gene3D" id="1.10.10.60">
    <property type="entry name" value="Homeodomain-like"/>
    <property type="match status" value="1"/>
</dbReference>
<dbReference type="SUPFAM" id="SSF51215">
    <property type="entry name" value="Regulatory protein AraC"/>
    <property type="match status" value="1"/>
</dbReference>
<dbReference type="Proteomes" id="UP000267844">
    <property type="component" value="Unassembled WGS sequence"/>
</dbReference>
<dbReference type="InterPro" id="IPR020449">
    <property type="entry name" value="Tscrpt_reg_AraC-type_HTH"/>
</dbReference>
<organism evidence="6 7">
    <name type="scientific">Empedobacter falsenii</name>
    <dbReference type="NCBI Taxonomy" id="343874"/>
    <lineage>
        <taxon>Bacteria</taxon>
        <taxon>Pseudomonadati</taxon>
        <taxon>Bacteroidota</taxon>
        <taxon>Flavobacteriia</taxon>
        <taxon>Flavobacteriales</taxon>
        <taxon>Weeksellaceae</taxon>
        <taxon>Empedobacter</taxon>
    </lineage>
</organism>
<feature type="domain" description="HTH araC/xylS-type" evidence="5">
    <location>
        <begin position="190"/>
        <end position="288"/>
    </location>
</feature>
<dbReference type="GO" id="GO:0003700">
    <property type="term" value="F:DNA-binding transcription factor activity"/>
    <property type="evidence" value="ECO:0007669"/>
    <property type="project" value="InterPro"/>
</dbReference>
<sequence length="291" mass="34236">MKNYENLKETLSFYGVNCNKLYYISSGNPIFAFPERSFRIDFYAFCICLSGSIEVEIDSQKYFITQNEFLISAPSTVLKILDTNSNFRMKLLFFEKNFLLKNISNPFFIDKLNLFTHQNFTVCKANKKDANHLLMLINYLQEQRERNVLFLEDIIRSIIFTLLLESASIIAEQYSKENKNYSREINTLFCKFTQLVQENVIAHKDVQFYADQLFITNKYLIHLVKKATKKTPHVIIDEYLLKEAYVLLGYSEKTIVQIALDLGFNSSSSFGRFFKKYTSISPQQYRKQQHI</sequence>
<dbReference type="Pfam" id="PF12833">
    <property type="entry name" value="HTH_18"/>
    <property type="match status" value="1"/>
</dbReference>
<dbReference type="PANTHER" id="PTHR43280:SF32">
    <property type="entry name" value="TRANSCRIPTIONAL REGULATORY PROTEIN"/>
    <property type="match status" value="1"/>
</dbReference>
<proteinExistence type="predicted"/>
<evidence type="ECO:0000256" key="4">
    <source>
        <dbReference type="SAM" id="Coils"/>
    </source>
</evidence>
<feature type="coiled-coil region" evidence="4">
    <location>
        <begin position="164"/>
        <end position="191"/>
    </location>
</feature>
<evidence type="ECO:0000256" key="3">
    <source>
        <dbReference type="ARBA" id="ARBA00023163"/>
    </source>
</evidence>
<keyword evidence="3" id="KW-0804">Transcription</keyword>
<reference evidence="6 7" key="1">
    <citation type="submission" date="2018-10" db="EMBL/GenBank/DDBJ databases">
        <title>Transmission dynamics of multidrug resistant bacteria on intensive care unit surfaces.</title>
        <authorList>
            <person name="D'Souza A.W."/>
            <person name="Potter R.F."/>
            <person name="Wallace M."/>
            <person name="Shupe A."/>
            <person name="Patel S."/>
            <person name="Sun S."/>
            <person name="Gul D."/>
            <person name="Kwon J.H."/>
            <person name="Andleeb S."/>
            <person name="Burnham C.-A.D."/>
            <person name="Dantas G."/>
        </authorList>
    </citation>
    <scope>NUCLEOTIDE SEQUENCE [LARGE SCALE GENOMIC DNA]</scope>
    <source>
        <strain evidence="6 7">WF_348</strain>
    </source>
</reference>
<dbReference type="RefSeq" id="WP_125349232.1">
    <property type="nucleotide sequence ID" value="NZ_RHPN01000005.1"/>
</dbReference>
<evidence type="ECO:0000256" key="2">
    <source>
        <dbReference type="ARBA" id="ARBA00023125"/>
    </source>
</evidence>
<dbReference type="InterPro" id="IPR018060">
    <property type="entry name" value="HTH_AraC"/>
</dbReference>
<evidence type="ECO:0000256" key="1">
    <source>
        <dbReference type="ARBA" id="ARBA00023015"/>
    </source>
</evidence>
<evidence type="ECO:0000313" key="6">
    <source>
        <dbReference type="EMBL" id="RRT93124.1"/>
    </source>
</evidence>
<keyword evidence="4" id="KW-0175">Coiled coil</keyword>
<accession>A0A427BR66</accession>
<dbReference type="InterPro" id="IPR009057">
    <property type="entry name" value="Homeodomain-like_sf"/>
</dbReference>
<dbReference type="AlphaFoldDB" id="A0A427BR66"/>
<dbReference type="SMART" id="SM00342">
    <property type="entry name" value="HTH_ARAC"/>
    <property type="match status" value="1"/>
</dbReference>
<keyword evidence="1" id="KW-0805">Transcription regulation</keyword>
<dbReference type="PRINTS" id="PR00032">
    <property type="entry name" value="HTHARAC"/>
</dbReference>
<protein>
    <submittedName>
        <fullName evidence="6">Helix-turn-helix domain-containing protein</fullName>
    </submittedName>
</protein>
<dbReference type="PANTHER" id="PTHR43280">
    <property type="entry name" value="ARAC-FAMILY TRANSCRIPTIONAL REGULATOR"/>
    <property type="match status" value="1"/>
</dbReference>
<comment type="caution">
    <text evidence="6">The sequence shown here is derived from an EMBL/GenBank/DDBJ whole genome shotgun (WGS) entry which is preliminary data.</text>
</comment>
<gene>
    <name evidence="6" type="ORF">EGI89_03865</name>
</gene>
<evidence type="ECO:0000313" key="7">
    <source>
        <dbReference type="Proteomes" id="UP000267844"/>
    </source>
</evidence>
<dbReference type="PROSITE" id="PS01124">
    <property type="entry name" value="HTH_ARAC_FAMILY_2"/>
    <property type="match status" value="1"/>
</dbReference>
<evidence type="ECO:0000259" key="5">
    <source>
        <dbReference type="PROSITE" id="PS01124"/>
    </source>
</evidence>
<dbReference type="GO" id="GO:0043565">
    <property type="term" value="F:sequence-specific DNA binding"/>
    <property type="evidence" value="ECO:0007669"/>
    <property type="project" value="InterPro"/>
</dbReference>
<dbReference type="EMBL" id="RHPO01000005">
    <property type="protein sequence ID" value="RRT93124.1"/>
    <property type="molecule type" value="Genomic_DNA"/>
</dbReference>
<name>A0A427BR66_9FLAO</name>
<dbReference type="InterPro" id="IPR037923">
    <property type="entry name" value="HTH-like"/>
</dbReference>
<dbReference type="SUPFAM" id="SSF46689">
    <property type="entry name" value="Homeodomain-like"/>
    <property type="match status" value="1"/>
</dbReference>
<keyword evidence="2" id="KW-0238">DNA-binding</keyword>